<dbReference type="CDD" id="cd14458">
    <property type="entry name" value="DP_DD"/>
    <property type="match status" value="1"/>
</dbReference>
<dbReference type="PANTHER" id="PTHR12548">
    <property type="entry name" value="TRANSCRIPTION FACTOR DP"/>
    <property type="match status" value="1"/>
</dbReference>
<keyword evidence="4 7" id="KW-0238">DNA-binding</keyword>
<dbReference type="GO" id="GO:0000977">
    <property type="term" value="F:RNA polymerase II transcription regulatory region sequence-specific DNA binding"/>
    <property type="evidence" value="ECO:0007669"/>
    <property type="project" value="TreeGrafter"/>
</dbReference>
<dbReference type="GO" id="GO:0005634">
    <property type="term" value="C:nucleus"/>
    <property type="evidence" value="ECO:0007669"/>
    <property type="project" value="UniProtKB-SubCell"/>
</dbReference>
<evidence type="ECO:0000256" key="1">
    <source>
        <dbReference type="ARBA" id="ARBA00004123"/>
    </source>
</evidence>
<evidence type="ECO:0000256" key="2">
    <source>
        <dbReference type="ARBA" id="ARBA00010940"/>
    </source>
</evidence>
<feature type="domain" description="E2F/DP family winged-helix DNA-binding" evidence="9">
    <location>
        <begin position="12"/>
        <end position="80"/>
    </location>
</feature>
<dbReference type="InterPro" id="IPR038168">
    <property type="entry name" value="TF_DP_C_sf"/>
</dbReference>
<dbReference type="GO" id="GO:0005667">
    <property type="term" value="C:transcription regulator complex"/>
    <property type="evidence" value="ECO:0007669"/>
    <property type="project" value="InterPro"/>
</dbReference>
<comment type="similarity">
    <text evidence="2 7">Belongs to the E2F/DP family.</text>
</comment>
<dbReference type="InterPro" id="IPR003316">
    <property type="entry name" value="E2F_WHTH_DNA-bd_dom"/>
</dbReference>
<keyword evidence="6 7" id="KW-0539">Nucleus</keyword>
<dbReference type="Pfam" id="PF02319">
    <property type="entry name" value="WHD_E2F_TDP"/>
    <property type="match status" value="1"/>
</dbReference>
<dbReference type="EMBL" id="CP142729">
    <property type="protein sequence ID" value="WUR03379.1"/>
    <property type="molecule type" value="Genomic_DNA"/>
</dbReference>
<dbReference type="SMART" id="SM01372">
    <property type="entry name" value="E2F_TDP"/>
    <property type="match status" value="1"/>
</dbReference>
<dbReference type="SUPFAM" id="SSF144074">
    <property type="entry name" value="E2F-DP heterodimerization region"/>
    <property type="match status" value="1"/>
</dbReference>
<evidence type="ECO:0000259" key="9">
    <source>
        <dbReference type="SMART" id="SM01372"/>
    </source>
</evidence>
<dbReference type="GO" id="GO:0000981">
    <property type="term" value="F:DNA-binding transcription factor activity, RNA polymerase II-specific"/>
    <property type="evidence" value="ECO:0007669"/>
    <property type="project" value="TreeGrafter"/>
</dbReference>
<reference evidence="10" key="1">
    <citation type="journal article" date="2024" name="BMC Genomics">
        <title>Functional annotation of a divergent genome using sequence and structure-based similarity.</title>
        <authorList>
            <person name="Svedberg D."/>
            <person name="Winiger R.R."/>
            <person name="Berg A."/>
            <person name="Sharma H."/>
            <person name="Tellgren-Roth C."/>
            <person name="Debrunner-Vossbrinck B.A."/>
            <person name="Vossbrinck C.R."/>
            <person name="Barandun J."/>
        </authorList>
    </citation>
    <scope>NUCLEOTIDE SEQUENCE</scope>
    <source>
        <strain evidence="10">Illinois isolate</strain>
    </source>
</reference>
<dbReference type="Pfam" id="PF08781">
    <property type="entry name" value="DP"/>
    <property type="match status" value="1"/>
</dbReference>
<gene>
    <name evidence="10" type="ORF">VNE69_04201</name>
</gene>
<keyword evidence="11" id="KW-1185">Reference proteome</keyword>
<organism evidence="10 11">
    <name type="scientific">Vairimorpha necatrix</name>
    <dbReference type="NCBI Taxonomy" id="6039"/>
    <lineage>
        <taxon>Eukaryota</taxon>
        <taxon>Fungi</taxon>
        <taxon>Fungi incertae sedis</taxon>
        <taxon>Microsporidia</taxon>
        <taxon>Nosematidae</taxon>
        <taxon>Vairimorpha</taxon>
    </lineage>
</organism>
<dbReference type="InterPro" id="IPR037241">
    <property type="entry name" value="E2F-DP_heterodim"/>
</dbReference>
<evidence type="ECO:0000259" key="8">
    <source>
        <dbReference type="SMART" id="SM01138"/>
    </source>
</evidence>
<accession>A0AAX4JBK9</accession>
<sequence length="185" mass="21968">MKNLYSDIHSENKKDGMKYITNEVYNIIKSNDGVTYTHICENIQLPNKKTLHRRIYDVLNVMKAVQIVDKKNKKFYLTNNQDSINKKKEDLSKLQDMKNIFEYLVNKNRKDDGSDKLYLPFMIIKTKQDSNVHCDTNEERSFFTFKSSHEIELVEDLEILKELYFIDNSKSIGNNSKEFLDNIFF</sequence>
<dbReference type="GO" id="GO:0051726">
    <property type="term" value="P:regulation of cell cycle"/>
    <property type="evidence" value="ECO:0007669"/>
    <property type="project" value="InterPro"/>
</dbReference>
<dbReference type="GeneID" id="90541191"/>
<evidence type="ECO:0000256" key="5">
    <source>
        <dbReference type="ARBA" id="ARBA00023163"/>
    </source>
</evidence>
<dbReference type="KEGG" id="vnx:VNE69_04201"/>
<evidence type="ECO:0000256" key="6">
    <source>
        <dbReference type="ARBA" id="ARBA00023242"/>
    </source>
</evidence>
<keyword evidence="5 7" id="KW-0804">Transcription</keyword>
<dbReference type="Gene3D" id="1.20.140.80">
    <property type="entry name" value="Transcription factor DP"/>
    <property type="match status" value="1"/>
</dbReference>
<dbReference type="SMART" id="SM01138">
    <property type="entry name" value="DP"/>
    <property type="match status" value="1"/>
</dbReference>
<dbReference type="InterPro" id="IPR015648">
    <property type="entry name" value="Transcrpt_fac_DP"/>
</dbReference>
<evidence type="ECO:0000256" key="7">
    <source>
        <dbReference type="RuleBase" id="RU003796"/>
    </source>
</evidence>
<dbReference type="PANTHER" id="PTHR12548:SF9">
    <property type="entry name" value="TRANSCRIPTION FACTOR DP"/>
    <property type="match status" value="1"/>
</dbReference>
<evidence type="ECO:0000313" key="11">
    <source>
        <dbReference type="Proteomes" id="UP001334084"/>
    </source>
</evidence>
<dbReference type="InterPro" id="IPR014889">
    <property type="entry name" value="Transc_factor_DP_C"/>
</dbReference>
<dbReference type="SUPFAM" id="SSF46785">
    <property type="entry name" value="Winged helix' DNA-binding domain"/>
    <property type="match status" value="1"/>
</dbReference>
<evidence type="ECO:0000313" key="10">
    <source>
        <dbReference type="EMBL" id="WUR03379.1"/>
    </source>
</evidence>
<keyword evidence="3 7" id="KW-0805">Transcription regulation</keyword>
<proteinExistence type="inferred from homology"/>
<comment type="subcellular location">
    <subcellularLocation>
        <location evidence="1 7">Nucleus</location>
    </subcellularLocation>
</comment>
<evidence type="ECO:0000256" key="4">
    <source>
        <dbReference type="ARBA" id="ARBA00023125"/>
    </source>
</evidence>
<evidence type="ECO:0000256" key="3">
    <source>
        <dbReference type="ARBA" id="ARBA00023015"/>
    </source>
</evidence>
<protein>
    <submittedName>
        <fullName evidence="10">Transcription factor DP1 (TFDP1)</fullName>
    </submittedName>
</protein>
<dbReference type="AlphaFoldDB" id="A0AAX4JBK9"/>
<dbReference type="RefSeq" id="XP_065329524.1">
    <property type="nucleotide sequence ID" value="XM_065473452.1"/>
</dbReference>
<dbReference type="InterPro" id="IPR036390">
    <property type="entry name" value="WH_DNA-bd_sf"/>
</dbReference>
<dbReference type="Proteomes" id="UP001334084">
    <property type="component" value="Chromosome 4"/>
</dbReference>
<name>A0AAX4JBK9_9MICR</name>
<feature type="domain" description="Transcription factor DP C-terminal" evidence="8">
    <location>
        <begin position="81"/>
        <end position="178"/>
    </location>
</feature>